<reference evidence="16" key="3">
    <citation type="journal article" date="2014" name="Nature">
        <title>Elephant shark genome provides unique insights into gnathostome evolution.</title>
        <authorList>
            <consortium name="International Elephant Shark Genome Sequencing Consortium"/>
            <person name="Venkatesh B."/>
            <person name="Lee A.P."/>
            <person name="Ravi V."/>
            <person name="Maurya A.K."/>
            <person name="Lian M.M."/>
            <person name="Swann J.B."/>
            <person name="Ohta Y."/>
            <person name="Flajnik M.F."/>
            <person name="Sutoh Y."/>
            <person name="Kasahara M."/>
            <person name="Hoon S."/>
            <person name="Gangu V."/>
            <person name="Roy S.W."/>
            <person name="Irimia M."/>
            <person name="Korzh V."/>
            <person name="Kondrychyn I."/>
            <person name="Lim Z.W."/>
            <person name="Tay B.H."/>
            <person name="Tohari S."/>
            <person name="Kong K.W."/>
            <person name="Ho S."/>
            <person name="Lorente-Galdos B."/>
            <person name="Quilez J."/>
            <person name="Marques-Bonet T."/>
            <person name="Raney B.J."/>
            <person name="Ingham P.W."/>
            <person name="Tay A."/>
            <person name="Hillier L.W."/>
            <person name="Minx P."/>
            <person name="Boehm T."/>
            <person name="Wilson R.K."/>
            <person name="Brenner S."/>
            <person name="Warren W.C."/>
        </authorList>
    </citation>
    <scope>NUCLEOTIDE SEQUENCE [LARGE SCALE GENOMIC DNA]</scope>
</reference>
<name>A0A4W3J3M9_CALMI</name>
<dbReference type="GO" id="GO:0000086">
    <property type="term" value="P:G2/M transition of mitotic cell cycle"/>
    <property type="evidence" value="ECO:0007669"/>
    <property type="project" value="InterPro"/>
</dbReference>
<evidence type="ECO:0000313" key="15">
    <source>
        <dbReference type="Ensembl" id="ENSCMIP00000034196.1"/>
    </source>
</evidence>
<evidence type="ECO:0000256" key="4">
    <source>
        <dbReference type="ARBA" id="ARBA00023125"/>
    </source>
</evidence>
<keyword evidence="16" id="KW-1185">Reference proteome</keyword>
<evidence type="ECO:0000256" key="2">
    <source>
        <dbReference type="ARBA" id="ARBA00022763"/>
    </source>
</evidence>
<reference evidence="15" key="5">
    <citation type="submission" date="2025-09" db="UniProtKB">
        <authorList>
            <consortium name="Ensembl"/>
        </authorList>
    </citation>
    <scope>IDENTIFICATION</scope>
</reference>
<dbReference type="PANTHER" id="PTHR46878">
    <property type="entry name" value="FORKHEAD BOX PROTEIN M1"/>
    <property type="match status" value="1"/>
</dbReference>
<dbReference type="InterPro" id="IPR018122">
    <property type="entry name" value="TF_fork_head_CS_1"/>
</dbReference>
<keyword evidence="8 12" id="KW-0539">Nucleus</keyword>
<dbReference type="InterPro" id="IPR030456">
    <property type="entry name" value="TF_fork_head_CS_2"/>
</dbReference>
<dbReference type="InterPro" id="IPR036390">
    <property type="entry name" value="WH_DNA-bd_sf"/>
</dbReference>
<reference evidence="16" key="1">
    <citation type="journal article" date="2006" name="Science">
        <title>Ancient noncoding elements conserved in the human genome.</title>
        <authorList>
            <person name="Venkatesh B."/>
            <person name="Kirkness E.F."/>
            <person name="Loh Y.H."/>
            <person name="Halpern A.L."/>
            <person name="Lee A.P."/>
            <person name="Johnson J."/>
            <person name="Dandona N."/>
            <person name="Viswanathan L.D."/>
            <person name="Tay A."/>
            <person name="Venter J.C."/>
            <person name="Strausberg R.L."/>
            <person name="Brenner S."/>
        </authorList>
    </citation>
    <scope>NUCLEOTIDE SEQUENCE [LARGE SCALE GENOMIC DNA]</scope>
</reference>
<keyword evidence="5" id="KW-0010">Activator</keyword>
<dbReference type="InterPro" id="IPR042839">
    <property type="entry name" value="FOXM1"/>
</dbReference>
<dbReference type="InParanoid" id="A0A4W3J3M9"/>
<reference evidence="15" key="4">
    <citation type="submission" date="2025-08" db="UniProtKB">
        <authorList>
            <consortium name="Ensembl"/>
        </authorList>
    </citation>
    <scope>IDENTIFICATION</scope>
</reference>
<evidence type="ECO:0000256" key="7">
    <source>
        <dbReference type="ARBA" id="ARBA00023204"/>
    </source>
</evidence>
<dbReference type="Gene3D" id="1.10.10.10">
    <property type="entry name" value="Winged helix-like DNA-binding domain superfamily/Winged helix DNA-binding domain"/>
    <property type="match status" value="1"/>
</dbReference>
<evidence type="ECO:0000256" key="13">
    <source>
        <dbReference type="SAM" id="MobiDB-lite"/>
    </source>
</evidence>
<dbReference type="PROSITE" id="PS00658">
    <property type="entry name" value="FORK_HEAD_2"/>
    <property type="match status" value="1"/>
</dbReference>
<dbReference type="GO" id="GO:0000977">
    <property type="term" value="F:RNA polymerase II transcription regulatory region sequence-specific DNA binding"/>
    <property type="evidence" value="ECO:0007669"/>
    <property type="project" value="TreeGrafter"/>
</dbReference>
<feature type="DNA-binding region" description="Fork-head" evidence="12">
    <location>
        <begin position="27"/>
        <end position="115"/>
    </location>
</feature>
<dbReference type="PROSITE" id="PS50039">
    <property type="entry name" value="FORK_HEAD_3"/>
    <property type="match status" value="1"/>
</dbReference>
<keyword evidence="7" id="KW-0234">DNA repair</keyword>
<dbReference type="InterPro" id="IPR001766">
    <property type="entry name" value="Fork_head_dom"/>
</dbReference>
<evidence type="ECO:0000256" key="5">
    <source>
        <dbReference type="ARBA" id="ARBA00023159"/>
    </source>
</evidence>
<comment type="subcellular location">
    <subcellularLocation>
        <location evidence="1 12">Nucleus</location>
    </subcellularLocation>
</comment>
<evidence type="ECO:0000256" key="11">
    <source>
        <dbReference type="ARBA" id="ARBA00072725"/>
    </source>
</evidence>
<feature type="compositionally biased region" description="Basic and acidic residues" evidence="13">
    <location>
        <begin position="1"/>
        <end position="12"/>
    </location>
</feature>
<dbReference type="GO" id="GO:0006281">
    <property type="term" value="P:DNA repair"/>
    <property type="evidence" value="ECO:0007669"/>
    <property type="project" value="UniProtKB-KW"/>
</dbReference>
<keyword evidence="2" id="KW-0227">DNA damage</keyword>
<keyword evidence="6" id="KW-0804">Transcription</keyword>
<evidence type="ECO:0000256" key="12">
    <source>
        <dbReference type="PROSITE-ProRule" id="PRU00089"/>
    </source>
</evidence>
<dbReference type="InterPro" id="IPR047516">
    <property type="entry name" value="FH_FOXM1"/>
</dbReference>
<dbReference type="GO" id="GO:0003700">
    <property type="term" value="F:DNA-binding transcription factor activity"/>
    <property type="evidence" value="ECO:0007669"/>
    <property type="project" value="InterPro"/>
</dbReference>
<dbReference type="CDD" id="cd20029">
    <property type="entry name" value="FH_FOXM"/>
    <property type="match status" value="1"/>
</dbReference>
<dbReference type="GeneTree" id="ENSGT00940000158804"/>
<dbReference type="Pfam" id="PF00250">
    <property type="entry name" value="Forkhead"/>
    <property type="match status" value="1"/>
</dbReference>
<dbReference type="FunFam" id="1.10.10.10:FF:000245">
    <property type="entry name" value="forkhead box protein M1 isoform X2"/>
    <property type="match status" value="1"/>
</dbReference>
<evidence type="ECO:0000256" key="8">
    <source>
        <dbReference type="ARBA" id="ARBA00023242"/>
    </source>
</evidence>
<evidence type="ECO:0000256" key="10">
    <source>
        <dbReference type="ARBA" id="ARBA00053415"/>
    </source>
</evidence>
<feature type="region of interest" description="Disordered" evidence="13">
    <location>
        <begin position="1"/>
        <end position="24"/>
    </location>
</feature>
<dbReference type="SUPFAM" id="SSF46785">
    <property type="entry name" value="Winged helix' DNA-binding domain"/>
    <property type="match status" value="1"/>
</dbReference>
<evidence type="ECO:0000256" key="9">
    <source>
        <dbReference type="ARBA" id="ARBA00023306"/>
    </source>
</evidence>
<keyword evidence="9" id="KW-0131">Cell cycle</keyword>
<proteinExistence type="predicted"/>
<evidence type="ECO:0000256" key="1">
    <source>
        <dbReference type="ARBA" id="ARBA00004123"/>
    </source>
</evidence>
<organism evidence="15 16">
    <name type="scientific">Callorhinchus milii</name>
    <name type="common">Ghost shark</name>
    <dbReference type="NCBI Taxonomy" id="7868"/>
    <lineage>
        <taxon>Eukaryota</taxon>
        <taxon>Metazoa</taxon>
        <taxon>Chordata</taxon>
        <taxon>Craniata</taxon>
        <taxon>Vertebrata</taxon>
        <taxon>Chondrichthyes</taxon>
        <taxon>Holocephali</taxon>
        <taxon>Chimaeriformes</taxon>
        <taxon>Callorhinchidae</taxon>
        <taxon>Callorhinchus</taxon>
    </lineage>
</organism>
<dbReference type="PANTHER" id="PTHR46878:SF1">
    <property type="entry name" value="FORKHEAD BOX PROTEIN M1"/>
    <property type="match status" value="1"/>
</dbReference>
<accession>A0A4W3J3M9</accession>
<keyword evidence="4 12" id="KW-0238">DNA-binding</keyword>
<feature type="compositionally biased region" description="Low complexity" evidence="13">
    <location>
        <begin position="13"/>
        <end position="22"/>
    </location>
</feature>
<evidence type="ECO:0000259" key="14">
    <source>
        <dbReference type="PROSITE" id="PS50039"/>
    </source>
</evidence>
<feature type="domain" description="Fork-head" evidence="14">
    <location>
        <begin position="27"/>
        <end position="115"/>
    </location>
</feature>
<dbReference type="GO" id="GO:0006357">
    <property type="term" value="P:regulation of transcription by RNA polymerase II"/>
    <property type="evidence" value="ECO:0007669"/>
    <property type="project" value="TreeGrafter"/>
</dbReference>
<dbReference type="AlphaFoldDB" id="A0A4W3J3M9"/>
<dbReference type="STRING" id="7868.ENSCMIP00000034196"/>
<reference evidence="16" key="2">
    <citation type="journal article" date="2007" name="PLoS Biol.">
        <title>Survey sequencing and comparative analysis of the elephant shark (Callorhinchus milii) genome.</title>
        <authorList>
            <person name="Venkatesh B."/>
            <person name="Kirkness E.F."/>
            <person name="Loh Y.H."/>
            <person name="Halpern A.L."/>
            <person name="Lee A.P."/>
            <person name="Johnson J."/>
            <person name="Dandona N."/>
            <person name="Viswanathan L.D."/>
            <person name="Tay A."/>
            <person name="Venter J.C."/>
            <person name="Strausberg R.L."/>
            <person name="Brenner S."/>
        </authorList>
    </citation>
    <scope>NUCLEOTIDE SEQUENCE [LARGE SCALE GENOMIC DNA]</scope>
</reference>
<dbReference type="GO" id="GO:0005634">
    <property type="term" value="C:nucleus"/>
    <property type="evidence" value="ECO:0007669"/>
    <property type="project" value="UniProtKB-SubCell"/>
</dbReference>
<comment type="function">
    <text evidence="10">Transcription factor regulating the expression of cell cycle genes essential for DNA replication and mitosis. Plays a role in the control of cell proliferation. Also plays a role in DNA break repair, participating in the DNA damage checkpoint response. Promotes transcription of PHB2.</text>
</comment>
<dbReference type="GO" id="GO:0042127">
    <property type="term" value="P:regulation of cell population proliferation"/>
    <property type="evidence" value="ECO:0007669"/>
    <property type="project" value="TreeGrafter"/>
</dbReference>
<dbReference type="SMART" id="SM00339">
    <property type="entry name" value="FH"/>
    <property type="match status" value="1"/>
</dbReference>
<keyword evidence="3" id="KW-0805">Transcription regulation</keyword>
<dbReference type="Ensembl" id="ENSCMIT00000034712.1">
    <property type="protein sequence ID" value="ENSCMIP00000034196.1"/>
    <property type="gene ID" value="ENSCMIG00000014524.1"/>
</dbReference>
<dbReference type="Proteomes" id="UP000314986">
    <property type="component" value="Unassembled WGS sequence"/>
</dbReference>
<sequence length="258" mass="29275">YTAQKEVEKENQEPPAESSSVESVHERPPYSYMAMIQFAINSTQSKRMTLKEIYTWIEDHFPYFKHVAKPGWKNSIRHNLSLHDMFIRQTSHNGKISHWTIRAEANQVGFRKMKPLLPRTDSYLVPIPLSLNSPLILQPSTHITLPSLQVPLTSSTYTELTLCHYEHFSGVLRDLAVSGAPELSLEARLNTIMKDTTGGGVRVLCSGTDGSFCLFNKWVWQPAICPLCHFLTMVVTALVQQSRKWRCNPPPPVPASMQ</sequence>
<evidence type="ECO:0000313" key="16">
    <source>
        <dbReference type="Proteomes" id="UP000314986"/>
    </source>
</evidence>
<evidence type="ECO:0000256" key="3">
    <source>
        <dbReference type="ARBA" id="ARBA00023015"/>
    </source>
</evidence>
<dbReference type="PROSITE" id="PS00657">
    <property type="entry name" value="FORK_HEAD_1"/>
    <property type="match status" value="1"/>
</dbReference>
<dbReference type="PRINTS" id="PR00053">
    <property type="entry name" value="FORKHEAD"/>
</dbReference>
<protein>
    <recommendedName>
        <fullName evidence="11">Forkhead box protein M1</fullName>
    </recommendedName>
</protein>
<evidence type="ECO:0000256" key="6">
    <source>
        <dbReference type="ARBA" id="ARBA00023163"/>
    </source>
</evidence>
<dbReference type="InterPro" id="IPR036388">
    <property type="entry name" value="WH-like_DNA-bd_sf"/>
</dbReference>